<sequence length="58" mass="6773">MNRRKEYSHIPEACEEVGLKHRRLRRLPGFDTSVGLPTSPEWLEDRGISCLLQRPRNA</sequence>
<reference evidence="1" key="2">
    <citation type="submission" date="2013-04" db="UniProtKB">
        <authorList>
            <consortium name="EnsemblPlants"/>
        </authorList>
    </citation>
    <scope>IDENTIFICATION</scope>
</reference>
<keyword evidence="2" id="KW-1185">Reference proteome</keyword>
<dbReference type="AlphaFoldDB" id="J3LXL4"/>
<dbReference type="Proteomes" id="UP000006038">
    <property type="component" value="Chromosome 4"/>
</dbReference>
<name>J3LXL4_ORYBR</name>
<proteinExistence type="predicted"/>
<dbReference type="HOGENOM" id="CLU_2982268_0_0_1"/>
<protein>
    <submittedName>
        <fullName evidence="1">Uncharacterized protein</fullName>
    </submittedName>
</protein>
<evidence type="ECO:0000313" key="2">
    <source>
        <dbReference type="Proteomes" id="UP000006038"/>
    </source>
</evidence>
<accession>J3LXL4</accession>
<organism evidence="1">
    <name type="scientific">Oryza brachyantha</name>
    <name type="common">malo sina</name>
    <dbReference type="NCBI Taxonomy" id="4533"/>
    <lineage>
        <taxon>Eukaryota</taxon>
        <taxon>Viridiplantae</taxon>
        <taxon>Streptophyta</taxon>
        <taxon>Embryophyta</taxon>
        <taxon>Tracheophyta</taxon>
        <taxon>Spermatophyta</taxon>
        <taxon>Magnoliopsida</taxon>
        <taxon>Liliopsida</taxon>
        <taxon>Poales</taxon>
        <taxon>Poaceae</taxon>
        <taxon>BOP clade</taxon>
        <taxon>Oryzoideae</taxon>
        <taxon>Oryzeae</taxon>
        <taxon>Oryzinae</taxon>
        <taxon>Oryza</taxon>
    </lineage>
</organism>
<dbReference type="Gramene" id="OB04G18890.1">
    <property type="protein sequence ID" value="OB04G18890.1"/>
    <property type="gene ID" value="OB04G18890"/>
</dbReference>
<dbReference type="EnsemblPlants" id="OB04G18890.1">
    <property type="protein sequence ID" value="OB04G18890.1"/>
    <property type="gene ID" value="OB04G18890"/>
</dbReference>
<evidence type="ECO:0000313" key="1">
    <source>
        <dbReference type="EnsemblPlants" id="OB04G18890.1"/>
    </source>
</evidence>
<reference evidence="1" key="1">
    <citation type="journal article" date="2013" name="Nat. Commun.">
        <title>Whole-genome sequencing of Oryza brachyantha reveals mechanisms underlying Oryza genome evolution.</title>
        <authorList>
            <person name="Chen J."/>
            <person name="Huang Q."/>
            <person name="Gao D."/>
            <person name="Wang J."/>
            <person name="Lang Y."/>
            <person name="Liu T."/>
            <person name="Li B."/>
            <person name="Bai Z."/>
            <person name="Luis Goicoechea J."/>
            <person name="Liang C."/>
            <person name="Chen C."/>
            <person name="Zhang W."/>
            <person name="Sun S."/>
            <person name="Liao Y."/>
            <person name="Zhang X."/>
            <person name="Yang L."/>
            <person name="Song C."/>
            <person name="Wang M."/>
            <person name="Shi J."/>
            <person name="Liu G."/>
            <person name="Liu J."/>
            <person name="Zhou H."/>
            <person name="Zhou W."/>
            <person name="Yu Q."/>
            <person name="An N."/>
            <person name="Chen Y."/>
            <person name="Cai Q."/>
            <person name="Wang B."/>
            <person name="Liu B."/>
            <person name="Min J."/>
            <person name="Huang Y."/>
            <person name="Wu H."/>
            <person name="Li Z."/>
            <person name="Zhang Y."/>
            <person name="Yin Y."/>
            <person name="Song W."/>
            <person name="Jiang J."/>
            <person name="Jackson S.A."/>
            <person name="Wing R.A."/>
            <person name="Wang J."/>
            <person name="Chen M."/>
        </authorList>
    </citation>
    <scope>NUCLEOTIDE SEQUENCE [LARGE SCALE GENOMIC DNA]</scope>
    <source>
        <strain evidence="1">cv. IRGC 101232</strain>
    </source>
</reference>